<dbReference type="InterPro" id="IPR044548">
    <property type="entry name" value="AF0060_NTP-PPase_MazG-like"/>
</dbReference>
<dbReference type="Proteomes" id="UP000006329">
    <property type="component" value="Unassembled WGS sequence"/>
</dbReference>
<name>A0A0E2BBV4_9LEPT</name>
<evidence type="ECO:0000313" key="1">
    <source>
        <dbReference type="EMBL" id="EKO32708.1"/>
    </source>
</evidence>
<organism evidence="1 2">
    <name type="scientific">Leptospira santarosai str. MOR084</name>
    <dbReference type="NCBI Taxonomy" id="1049984"/>
    <lineage>
        <taxon>Bacteria</taxon>
        <taxon>Pseudomonadati</taxon>
        <taxon>Spirochaetota</taxon>
        <taxon>Spirochaetia</taxon>
        <taxon>Leptospirales</taxon>
        <taxon>Leptospiraceae</taxon>
        <taxon>Leptospira</taxon>
    </lineage>
</organism>
<protein>
    <submittedName>
        <fullName evidence="1">Uncharacterized protein</fullName>
    </submittedName>
</protein>
<gene>
    <name evidence="1" type="ORF">LEP1GSC179_3041</name>
</gene>
<evidence type="ECO:0000313" key="2">
    <source>
        <dbReference type="Proteomes" id="UP000006329"/>
    </source>
</evidence>
<accession>A0A0E2BBV4</accession>
<sequence>MRELIFKEIVEELEKQDLKFGPQNHHPVEWCMILGEEFGEVQKAALESYFRYEGKNHDYAEYRKELIQVAAVAISMIESYDRNRK</sequence>
<dbReference type="RefSeq" id="WP_004475617.1">
    <property type="nucleotide sequence ID" value="NZ_AHON02000063.1"/>
</dbReference>
<proteinExistence type="predicted"/>
<keyword evidence="2" id="KW-1185">Reference proteome</keyword>
<dbReference type="CDD" id="cd11533">
    <property type="entry name" value="NTP-PPase_Af0060_like"/>
    <property type="match status" value="1"/>
</dbReference>
<dbReference type="EMBL" id="AHON02000063">
    <property type="protein sequence ID" value="EKO32708.1"/>
    <property type="molecule type" value="Genomic_DNA"/>
</dbReference>
<comment type="caution">
    <text evidence="1">The sequence shown here is derived from an EMBL/GenBank/DDBJ whole genome shotgun (WGS) entry which is preliminary data.</text>
</comment>
<reference evidence="1" key="1">
    <citation type="submission" date="2012-10" db="EMBL/GenBank/DDBJ databases">
        <authorList>
            <person name="Harkins D.M."/>
            <person name="Durkin A.S."/>
            <person name="Brinkac L.M."/>
            <person name="Haft D.H."/>
            <person name="Selengut J.D."/>
            <person name="Sanka R."/>
            <person name="DePew J."/>
            <person name="Purushe J."/>
            <person name="Matthias M.A."/>
            <person name="Vinetz J.M."/>
            <person name="Sutton G.G."/>
            <person name="Nierman W.C."/>
            <person name="Fouts D.E."/>
        </authorList>
    </citation>
    <scope>NUCLEOTIDE SEQUENCE [LARGE SCALE GENOMIC DNA]</scope>
    <source>
        <strain evidence="1">MOR084</strain>
    </source>
</reference>
<dbReference type="AlphaFoldDB" id="A0A0E2BBV4"/>